<feature type="compositionally biased region" description="Basic and acidic residues" evidence="11">
    <location>
        <begin position="88"/>
        <end position="97"/>
    </location>
</feature>
<feature type="region of interest" description="Disordered" evidence="11">
    <location>
        <begin position="80"/>
        <end position="100"/>
    </location>
</feature>
<keyword evidence="3" id="KW-0479">Metal-binding</keyword>
<dbReference type="SUPFAM" id="SSF56672">
    <property type="entry name" value="DNA/RNA polymerases"/>
    <property type="match status" value="1"/>
</dbReference>
<comment type="caution">
    <text evidence="12">The sequence shown here is derived from an EMBL/GenBank/DDBJ whole genome shotgun (WGS) entry which is preliminary data.</text>
</comment>
<organism evidence="12 13">
    <name type="scientific">Paramuricea clavata</name>
    <name type="common">Red gorgonian</name>
    <name type="synonym">Violescent sea-whip</name>
    <dbReference type="NCBI Taxonomy" id="317549"/>
    <lineage>
        <taxon>Eukaryota</taxon>
        <taxon>Metazoa</taxon>
        <taxon>Cnidaria</taxon>
        <taxon>Anthozoa</taxon>
        <taxon>Octocorallia</taxon>
        <taxon>Malacalcyonacea</taxon>
        <taxon>Plexauridae</taxon>
        <taxon>Paramuricea</taxon>
    </lineage>
</organism>
<keyword evidence="9" id="KW-0804">Transcription</keyword>
<keyword evidence="5" id="KW-0863">Zinc-finger</keyword>
<dbReference type="EMBL" id="CACRXK020026165">
    <property type="protein sequence ID" value="CAB4040013.1"/>
    <property type="molecule type" value="Genomic_DNA"/>
</dbReference>
<dbReference type="PANTHER" id="PTHR31511">
    <property type="entry name" value="PROTEIN CBG23764"/>
    <property type="match status" value="1"/>
</dbReference>
<reference evidence="12" key="1">
    <citation type="submission" date="2020-04" db="EMBL/GenBank/DDBJ databases">
        <authorList>
            <person name="Alioto T."/>
            <person name="Alioto T."/>
            <person name="Gomez Garrido J."/>
        </authorList>
    </citation>
    <scope>NUCLEOTIDE SEQUENCE</scope>
    <source>
        <strain evidence="12">A484AB</strain>
    </source>
</reference>
<feature type="non-terminal residue" evidence="12">
    <location>
        <position position="1"/>
    </location>
</feature>
<evidence type="ECO:0000256" key="9">
    <source>
        <dbReference type="ARBA" id="ARBA00023163"/>
    </source>
</evidence>
<keyword evidence="7" id="KW-0805">Transcription regulation</keyword>
<keyword evidence="4" id="KW-0677">Repeat</keyword>
<keyword evidence="6" id="KW-0862">Zinc</keyword>
<evidence type="ECO:0000313" key="12">
    <source>
        <dbReference type="EMBL" id="CAB4040013.1"/>
    </source>
</evidence>
<dbReference type="GO" id="GO:0003677">
    <property type="term" value="F:DNA binding"/>
    <property type="evidence" value="ECO:0007669"/>
    <property type="project" value="UniProtKB-KW"/>
</dbReference>
<dbReference type="InterPro" id="IPR013087">
    <property type="entry name" value="Znf_C2H2_type"/>
</dbReference>
<dbReference type="PANTHER" id="PTHR31511:SF12">
    <property type="entry name" value="RHO TERMINATION FACTOR N-TERMINAL DOMAIN-CONTAINING PROTEIN"/>
    <property type="match status" value="1"/>
</dbReference>
<dbReference type="SUPFAM" id="SSF57667">
    <property type="entry name" value="beta-beta-alpha zinc fingers"/>
    <property type="match status" value="2"/>
</dbReference>
<dbReference type="GO" id="GO:0008270">
    <property type="term" value="F:zinc ion binding"/>
    <property type="evidence" value="ECO:0007669"/>
    <property type="project" value="UniProtKB-KW"/>
</dbReference>
<keyword evidence="8" id="KW-0238">DNA-binding</keyword>
<dbReference type="OrthoDB" id="5977689at2759"/>
<evidence type="ECO:0000256" key="8">
    <source>
        <dbReference type="ARBA" id="ARBA00023125"/>
    </source>
</evidence>
<protein>
    <submittedName>
        <fullName evidence="12">Zinc finger 771</fullName>
    </submittedName>
</protein>
<dbReference type="SMART" id="SM00355">
    <property type="entry name" value="ZnF_C2H2"/>
    <property type="match status" value="3"/>
</dbReference>
<dbReference type="InterPro" id="IPR043502">
    <property type="entry name" value="DNA/RNA_pol_sf"/>
</dbReference>
<evidence type="ECO:0000256" key="5">
    <source>
        <dbReference type="ARBA" id="ARBA00022771"/>
    </source>
</evidence>
<dbReference type="PROSITE" id="PS00028">
    <property type="entry name" value="ZINC_FINGER_C2H2_1"/>
    <property type="match status" value="2"/>
</dbReference>
<dbReference type="Gene3D" id="3.90.1600.10">
    <property type="entry name" value="Palm domain of DNA polymerase"/>
    <property type="match status" value="1"/>
</dbReference>
<dbReference type="PROSITE" id="PS50157">
    <property type="entry name" value="ZINC_FINGER_C2H2_2"/>
    <property type="match status" value="3"/>
</dbReference>
<evidence type="ECO:0000256" key="7">
    <source>
        <dbReference type="ARBA" id="ARBA00023015"/>
    </source>
</evidence>
<keyword evidence="13" id="KW-1185">Reference proteome</keyword>
<evidence type="ECO:0000313" key="13">
    <source>
        <dbReference type="Proteomes" id="UP001152795"/>
    </source>
</evidence>
<dbReference type="FunFam" id="3.30.160.60:FF:001156">
    <property type="entry name" value="Zinc finger protein 407"/>
    <property type="match status" value="1"/>
</dbReference>
<dbReference type="InterPro" id="IPR036236">
    <property type="entry name" value="Znf_C2H2_sf"/>
</dbReference>
<evidence type="ECO:0000256" key="4">
    <source>
        <dbReference type="ARBA" id="ARBA00022737"/>
    </source>
</evidence>
<dbReference type="GO" id="GO:0005634">
    <property type="term" value="C:nucleus"/>
    <property type="evidence" value="ECO:0007669"/>
    <property type="project" value="UniProtKB-SubCell"/>
</dbReference>
<name>A0A6S7LPE0_PARCT</name>
<evidence type="ECO:0000256" key="3">
    <source>
        <dbReference type="ARBA" id="ARBA00022723"/>
    </source>
</evidence>
<comment type="similarity">
    <text evidence="2">Belongs to the krueppel C2H2-type zinc-finger protein family.</text>
</comment>
<evidence type="ECO:0000256" key="10">
    <source>
        <dbReference type="ARBA" id="ARBA00023242"/>
    </source>
</evidence>
<evidence type="ECO:0000256" key="6">
    <source>
        <dbReference type="ARBA" id="ARBA00022833"/>
    </source>
</evidence>
<dbReference type="Pfam" id="PF00096">
    <property type="entry name" value="zf-C2H2"/>
    <property type="match status" value="2"/>
</dbReference>
<dbReference type="AlphaFoldDB" id="A0A6S7LPE0"/>
<keyword evidence="10" id="KW-0539">Nucleus</keyword>
<dbReference type="InterPro" id="IPR023211">
    <property type="entry name" value="DNA_pol_palm_dom_sf"/>
</dbReference>
<feature type="non-terminal residue" evidence="12">
    <location>
        <position position="755"/>
    </location>
</feature>
<evidence type="ECO:0000256" key="1">
    <source>
        <dbReference type="ARBA" id="ARBA00004123"/>
    </source>
</evidence>
<evidence type="ECO:0000256" key="11">
    <source>
        <dbReference type="SAM" id="MobiDB-lite"/>
    </source>
</evidence>
<sequence>MDYTCKTCSKKFTQLRSLTRHERSVHREKKFICDQCSASFTRKDDLKRHQKRHQGITTHTCENCRKKFYRRDNLVEHQVQCQGNPLKRGRDEDDSSRAPKKVRVENQIGEALNLSQYTPFQDKLDCSVNSKSEKGSNVLLPIDSTQPNPEKSFTEKYRHHQPCGFSYIVVSDYDKHSKSPVVYRGEDAVDKFLECLEEEQKYIQEKLDFVEPMRIERDEEQAFQDAVNCHICGFTGRIPVILHNLRGYDSHLIMQGLGKLKDKKINCIPNNTKKYISFSIDNLDFIDSLQFMNASLEKFACQNMAWQACLKMTGVELELLTNPDMYLFIEEGLRGGISMISNRFSKANNPYVPDYDPKQENSYVMYFDANNLYGWAMSQPLPTGEFDWLTDQEIAELDITDVADDNEQGYVLEVDLHYPSELHDLHNDYPLAPERMKVSSEMLSPYCQELSECLNLRGGAVPKLVPNLRDKTNYVVHYRNLKQYLALGMKLTKIHRVIVFQQSPWLKSYIDFNTEKRKHAENDFEKDFYKLMNNSVFGKTMENLRKRVNVKLVNDKAKLSKLIASPSFDSFRIFSEDLAAVNMKKRKLYLNRPIYVGFAILDLSKVLMYQFHYEYMKPKYGCDAKLLFTDTDSLCYEIKTNDIYHDMLEDKELFDTSEYAQNHPLYSLTNKKVLGKMKDETHGVPIQEFVGLRPKMYSILYTENDKQVEKKTAKGIKKSVTKRKLRHAGYRECLFEKRQTMTSMNQIRILDKVID</sequence>
<accession>A0A6S7LPE0</accession>
<proteinExistence type="inferred from homology"/>
<gene>
    <name evidence="12" type="ORF">PACLA_8A059218</name>
</gene>
<evidence type="ECO:0000256" key="2">
    <source>
        <dbReference type="ARBA" id="ARBA00006991"/>
    </source>
</evidence>
<dbReference type="Proteomes" id="UP001152795">
    <property type="component" value="Unassembled WGS sequence"/>
</dbReference>
<comment type="subcellular location">
    <subcellularLocation>
        <location evidence="1">Nucleus</location>
    </subcellularLocation>
</comment>
<dbReference type="Gene3D" id="3.30.160.60">
    <property type="entry name" value="Classic Zinc Finger"/>
    <property type="match status" value="2"/>
</dbReference>